<sequence length="99" mass="11118">EQVSRLEKEVLDKEKYYKSLVDALNKQIKNGAEGLPLAQGRIRVLEQELDEANKAKGRAILEAQENKSQFEACQKGIITPTIPLIINLILQYIGQGVKK</sequence>
<feature type="coiled-coil region" evidence="1">
    <location>
        <begin position="35"/>
        <end position="62"/>
    </location>
</feature>
<organism evidence="2 3">
    <name type="scientific">Candidatus Woesebacteria bacterium GW2011_GWB1_33_22</name>
    <dbReference type="NCBI Taxonomy" id="1618566"/>
    <lineage>
        <taxon>Bacteria</taxon>
        <taxon>Candidatus Woeseibacteriota</taxon>
    </lineage>
</organism>
<evidence type="ECO:0000256" key="1">
    <source>
        <dbReference type="SAM" id="Coils"/>
    </source>
</evidence>
<name>A0A0F9ZLE4_9BACT</name>
<gene>
    <name evidence="2" type="ORF">UR35_C0004G0001</name>
</gene>
<dbReference type="EMBL" id="LBOW01000004">
    <property type="protein sequence ID" value="KKP44969.1"/>
    <property type="molecule type" value="Genomic_DNA"/>
</dbReference>
<reference evidence="2 3" key="1">
    <citation type="journal article" date="2015" name="Nature">
        <title>rRNA introns, odd ribosomes, and small enigmatic genomes across a large radiation of phyla.</title>
        <authorList>
            <person name="Brown C.T."/>
            <person name="Hug L.A."/>
            <person name="Thomas B.C."/>
            <person name="Sharon I."/>
            <person name="Castelle C.J."/>
            <person name="Singh A."/>
            <person name="Wilkins M.J."/>
            <person name="Williams K.H."/>
            <person name="Banfield J.F."/>
        </authorList>
    </citation>
    <scope>NUCLEOTIDE SEQUENCE [LARGE SCALE GENOMIC DNA]</scope>
</reference>
<feature type="non-terminal residue" evidence="2">
    <location>
        <position position="1"/>
    </location>
</feature>
<comment type="caution">
    <text evidence="2">The sequence shown here is derived from an EMBL/GenBank/DDBJ whole genome shotgun (WGS) entry which is preliminary data.</text>
</comment>
<dbReference type="Proteomes" id="UP000034778">
    <property type="component" value="Unassembled WGS sequence"/>
</dbReference>
<dbReference type="STRING" id="1618566.UR35_C0004G0001"/>
<evidence type="ECO:0000313" key="3">
    <source>
        <dbReference type="Proteomes" id="UP000034778"/>
    </source>
</evidence>
<evidence type="ECO:0000313" key="2">
    <source>
        <dbReference type="EMBL" id="KKP44969.1"/>
    </source>
</evidence>
<dbReference type="AlphaFoldDB" id="A0A0F9ZLE4"/>
<accession>A0A0F9ZLE4</accession>
<proteinExistence type="predicted"/>
<keyword evidence="1" id="KW-0175">Coiled coil</keyword>
<protein>
    <submittedName>
        <fullName evidence="2">Uncharacterized protein</fullName>
    </submittedName>
</protein>